<dbReference type="InterPro" id="IPR009006">
    <property type="entry name" value="Ala_racemase/Decarboxylase_C"/>
</dbReference>
<accession>A0ABY8H8K3</accession>
<gene>
    <name evidence="5" type="ORF">P8192_03260</name>
</gene>
<evidence type="ECO:0000259" key="4">
    <source>
        <dbReference type="Pfam" id="PF02784"/>
    </source>
</evidence>
<dbReference type="EMBL" id="CP121252">
    <property type="protein sequence ID" value="WFP17159.1"/>
    <property type="molecule type" value="Genomic_DNA"/>
</dbReference>
<evidence type="ECO:0000313" key="6">
    <source>
        <dbReference type="Proteomes" id="UP001219037"/>
    </source>
</evidence>
<evidence type="ECO:0000256" key="3">
    <source>
        <dbReference type="SAM" id="MobiDB-lite"/>
    </source>
</evidence>
<feature type="compositionally biased region" description="Polar residues" evidence="3">
    <location>
        <begin position="415"/>
        <end position="432"/>
    </location>
</feature>
<comment type="cofactor">
    <cofactor evidence="1">
        <name>pyridoxal 5'-phosphate</name>
        <dbReference type="ChEBI" id="CHEBI:597326"/>
    </cofactor>
</comment>
<dbReference type="Pfam" id="PF02784">
    <property type="entry name" value="Orn_Arg_deC_N"/>
    <property type="match status" value="1"/>
</dbReference>
<dbReference type="PANTHER" id="PTHR43727:SF3">
    <property type="entry name" value="GROUP IV DECARBOXYLASE"/>
    <property type="match status" value="1"/>
</dbReference>
<name>A0ABY8H8K3_9MICC</name>
<protein>
    <recommendedName>
        <fullName evidence="4">Orn/DAP/Arg decarboxylase 2 N-terminal domain-containing protein</fullName>
    </recommendedName>
</protein>
<evidence type="ECO:0000313" key="5">
    <source>
        <dbReference type="EMBL" id="WFP17159.1"/>
    </source>
</evidence>
<dbReference type="Gene3D" id="3.20.20.10">
    <property type="entry name" value="Alanine racemase"/>
    <property type="match status" value="1"/>
</dbReference>
<feature type="region of interest" description="Disordered" evidence="3">
    <location>
        <begin position="413"/>
        <end position="432"/>
    </location>
</feature>
<dbReference type="SUPFAM" id="SSF51419">
    <property type="entry name" value="PLP-binding barrel"/>
    <property type="match status" value="1"/>
</dbReference>
<keyword evidence="6" id="KW-1185">Reference proteome</keyword>
<dbReference type="SUPFAM" id="SSF50621">
    <property type="entry name" value="Alanine racemase C-terminal domain-like"/>
    <property type="match status" value="1"/>
</dbReference>
<organism evidence="5 6">
    <name type="scientific">Citricoccus muralis</name>
    <dbReference type="NCBI Taxonomy" id="169134"/>
    <lineage>
        <taxon>Bacteria</taxon>
        <taxon>Bacillati</taxon>
        <taxon>Actinomycetota</taxon>
        <taxon>Actinomycetes</taxon>
        <taxon>Micrococcales</taxon>
        <taxon>Micrococcaceae</taxon>
        <taxon>Citricoccus</taxon>
    </lineage>
</organism>
<reference evidence="5 6" key="1">
    <citation type="submission" date="2023-04" db="EMBL/GenBank/DDBJ databases">
        <title>Funneling lignin-derived compounds into biodiesel using alkali-halophilic Citricoccus sp. P2.</title>
        <authorList>
            <person name="Luo C.-B."/>
        </authorList>
    </citation>
    <scope>NUCLEOTIDE SEQUENCE [LARGE SCALE GENOMIC DNA]</scope>
    <source>
        <strain evidence="5 6">P2</strain>
    </source>
</reference>
<evidence type="ECO:0000256" key="2">
    <source>
        <dbReference type="ARBA" id="ARBA00022898"/>
    </source>
</evidence>
<evidence type="ECO:0000256" key="1">
    <source>
        <dbReference type="ARBA" id="ARBA00001933"/>
    </source>
</evidence>
<feature type="domain" description="Orn/DAP/Arg decarboxylase 2 N-terminal" evidence="4">
    <location>
        <begin position="29"/>
        <end position="268"/>
    </location>
</feature>
<sequence>MEALEPTSGPAPPTPFFVIDVDILDRFVDRFQRALRAHWPNSILSYSMKTNSLPWLITRMRQHGVWAEVVSDTEYELAQKLGYAEDEIVYNGPLKSRELLRQALGDGSIVNLDAQREVDWSVELAQDHPELEIRVGLRVNWDLAARCQDEHGDGDDGSRFGFNTANGDLDEVISRLREVGVVIAGLHLHRTSRTQSLDVYRAAATVAAELVEEHELSLDWIDIGGGFFGGDDASPSFDDYIAAIRATLDDVVDTEATQLIVEPGGSLIAVPVEFHASVVDVKEIDGRTIVVTDASRTNIDPLFRRQRVLDVRLESASNQTHPEQIISGFTCMEDDRITKLHNRAELEPEDRLVFGKVGAYTMCFQPLFIEYLPAVYARQGDSLSLVRRKWGIDDFLQGNYWNEDDVHARIVGPAESTSQATHHSSAVLTGRR</sequence>
<dbReference type="PANTHER" id="PTHR43727">
    <property type="entry name" value="DIAMINOPIMELATE DECARBOXYLASE"/>
    <property type="match status" value="1"/>
</dbReference>
<dbReference type="RefSeq" id="WP_278158475.1">
    <property type="nucleotide sequence ID" value="NZ_CP121252.1"/>
</dbReference>
<dbReference type="InterPro" id="IPR029066">
    <property type="entry name" value="PLP-binding_barrel"/>
</dbReference>
<proteinExistence type="predicted"/>
<dbReference type="InterPro" id="IPR022644">
    <property type="entry name" value="De-COase2_N"/>
</dbReference>
<keyword evidence="2" id="KW-0663">Pyridoxal phosphate</keyword>
<dbReference type="Proteomes" id="UP001219037">
    <property type="component" value="Chromosome"/>
</dbReference>
<dbReference type="Gene3D" id="2.40.37.10">
    <property type="entry name" value="Lyase, Ornithine Decarboxylase, Chain A, domain 1"/>
    <property type="match status" value="1"/>
</dbReference>